<proteinExistence type="predicted"/>
<reference evidence="1 2" key="1">
    <citation type="submission" date="2024-09" db="EMBL/GenBank/DDBJ databases">
        <title>Floridaenema gen nov. (Aerosakkonemataceae, Aerosakkonematales ord. nov., Cyanobacteria) from benthic tropical and subtropical fresh waters, with the description of four new species.</title>
        <authorList>
            <person name="Moretto J.A."/>
            <person name="Berthold D.E."/>
            <person name="Lefler F.W."/>
            <person name="Huang I.-S."/>
            <person name="Laughinghouse H. IV."/>
        </authorList>
    </citation>
    <scope>NUCLEOTIDE SEQUENCE [LARGE SCALE GENOMIC DNA]</scope>
    <source>
        <strain evidence="1 2">BLCC-F46</strain>
    </source>
</reference>
<dbReference type="Proteomes" id="UP001576774">
    <property type="component" value="Unassembled WGS sequence"/>
</dbReference>
<evidence type="ECO:0000313" key="2">
    <source>
        <dbReference type="Proteomes" id="UP001576774"/>
    </source>
</evidence>
<dbReference type="EMBL" id="JBHFNQ010000064">
    <property type="protein sequence ID" value="MFB2876916.1"/>
    <property type="molecule type" value="Genomic_DNA"/>
</dbReference>
<protein>
    <submittedName>
        <fullName evidence="1">Uncharacterized protein</fullName>
    </submittedName>
</protein>
<organism evidence="1 2">
    <name type="scientific">Floridaenema aerugineum BLCC-F46</name>
    <dbReference type="NCBI Taxonomy" id="3153654"/>
    <lineage>
        <taxon>Bacteria</taxon>
        <taxon>Bacillati</taxon>
        <taxon>Cyanobacteriota</taxon>
        <taxon>Cyanophyceae</taxon>
        <taxon>Oscillatoriophycideae</taxon>
        <taxon>Aerosakkonematales</taxon>
        <taxon>Aerosakkonemataceae</taxon>
        <taxon>Floridanema</taxon>
        <taxon>Floridanema aerugineum</taxon>
    </lineage>
</organism>
<keyword evidence="2" id="KW-1185">Reference proteome</keyword>
<sequence length="72" mass="8724">MDELIRQFLAAIQPKPIYSNDLHVTYKTLQHRKDFGITDDFPIYLTLERVPRNDLRFVEIKRIGEKYKVFLR</sequence>
<dbReference type="RefSeq" id="WP_413270032.1">
    <property type="nucleotide sequence ID" value="NZ_JBHFNQ010000064.1"/>
</dbReference>
<name>A0ABV4X2A4_9CYAN</name>
<accession>A0ABV4X2A4</accession>
<gene>
    <name evidence="1" type="ORF">ACE1CC_08470</name>
</gene>
<evidence type="ECO:0000313" key="1">
    <source>
        <dbReference type="EMBL" id="MFB2876916.1"/>
    </source>
</evidence>
<comment type="caution">
    <text evidence="1">The sequence shown here is derived from an EMBL/GenBank/DDBJ whole genome shotgun (WGS) entry which is preliminary data.</text>
</comment>